<accession>A0A1Y1Z9R1</accession>
<dbReference type="STRING" id="1231657.A0A1Y1Z9R1"/>
<evidence type="ECO:0000256" key="1">
    <source>
        <dbReference type="ARBA" id="ARBA00022723"/>
    </source>
</evidence>
<feature type="transmembrane region" description="Helical" evidence="6">
    <location>
        <begin position="200"/>
        <end position="218"/>
    </location>
</feature>
<dbReference type="InterPro" id="IPR001841">
    <property type="entry name" value="Znf_RING"/>
</dbReference>
<keyword evidence="1" id="KW-0479">Metal-binding</keyword>
<evidence type="ECO:0000313" key="9">
    <source>
        <dbReference type="Proteomes" id="UP000193144"/>
    </source>
</evidence>
<evidence type="ECO:0000313" key="8">
    <source>
        <dbReference type="EMBL" id="ORY06767.1"/>
    </source>
</evidence>
<organism evidence="8 9">
    <name type="scientific">Clohesyomyces aquaticus</name>
    <dbReference type="NCBI Taxonomy" id="1231657"/>
    <lineage>
        <taxon>Eukaryota</taxon>
        <taxon>Fungi</taxon>
        <taxon>Dikarya</taxon>
        <taxon>Ascomycota</taxon>
        <taxon>Pezizomycotina</taxon>
        <taxon>Dothideomycetes</taxon>
        <taxon>Pleosporomycetidae</taxon>
        <taxon>Pleosporales</taxon>
        <taxon>Lindgomycetaceae</taxon>
        <taxon>Clohesyomyces</taxon>
    </lineage>
</organism>
<dbReference type="EMBL" id="MCFA01000114">
    <property type="protein sequence ID" value="ORY06767.1"/>
    <property type="molecule type" value="Genomic_DNA"/>
</dbReference>
<dbReference type="PANTHER" id="PTHR45969:SF69">
    <property type="entry name" value="FINGER DOMAIN PROTEIN, PUTATIVE (AFU_ORTHOLOGUE AFUA_3G12190)-RELATED"/>
    <property type="match status" value="1"/>
</dbReference>
<keyword evidence="6" id="KW-0472">Membrane</keyword>
<dbReference type="PROSITE" id="PS50089">
    <property type="entry name" value="ZF_RING_2"/>
    <property type="match status" value="1"/>
</dbReference>
<reference evidence="8 9" key="1">
    <citation type="submission" date="2016-07" db="EMBL/GenBank/DDBJ databases">
        <title>Pervasive Adenine N6-methylation of Active Genes in Fungi.</title>
        <authorList>
            <consortium name="DOE Joint Genome Institute"/>
            <person name="Mondo S.J."/>
            <person name="Dannebaum R.O."/>
            <person name="Kuo R.C."/>
            <person name="Labutti K."/>
            <person name="Haridas S."/>
            <person name="Kuo A."/>
            <person name="Salamov A."/>
            <person name="Ahrendt S.R."/>
            <person name="Lipzen A."/>
            <person name="Sullivan W."/>
            <person name="Andreopoulos W.B."/>
            <person name="Clum A."/>
            <person name="Lindquist E."/>
            <person name="Daum C."/>
            <person name="Ramamoorthy G.K."/>
            <person name="Gryganskyi A."/>
            <person name="Culley D."/>
            <person name="Magnuson J.K."/>
            <person name="James T.Y."/>
            <person name="O'Malley M.A."/>
            <person name="Stajich J.E."/>
            <person name="Spatafora J.W."/>
            <person name="Visel A."/>
            <person name="Grigoriev I.V."/>
        </authorList>
    </citation>
    <scope>NUCLEOTIDE SEQUENCE [LARGE SCALE GENOMIC DNA]</scope>
    <source>
        <strain evidence="8 9">CBS 115471</strain>
    </source>
</reference>
<name>A0A1Y1Z9R1_9PLEO</name>
<keyword evidence="6" id="KW-1133">Transmembrane helix</keyword>
<evidence type="ECO:0000256" key="3">
    <source>
        <dbReference type="ARBA" id="ARBA00022833"/>
    </source>
</evidence>
<evidence type="ECO:0000256" key="2">
    <source>
        <dbReference type="ARBA" id="ARBA00022771"/>
    </source>
</evidence>
<dbReference type="Gene3D" id="3.30.40.10">
    <property type="entry name" value="Zinc/RING finger domain, C3HC4 (zinc finger)"/>
    <property type="match status" value="1"/>
</dbReference>
<evidence type="ECO:0000256" key="5">
    <source>
        <dbReference type="SAM" id="MobiDB-lite"/>
    </source>
</evidence>
<keyword evidence="9" id="KW-1185">Reference proteome</keyword>
<dbReference type="GO" id="GO:0016567">
    <property type="term" value="P:protein ubiquitination"/>
    <property type="evidence" value="ECO:0007669"/>
    <property type="project" value="TreeGrafter"/>
</dbReference>
<gene>
    <name evidence="8" type="ORF">BCR34DRAFT_632053</name>
</gene>
<evidence type="ECO:0000256" key="4">
    <source>
        <dbReference type="PROSITE-ProRule" id="PRU00175"/>
    </source>
</evidence>
<proteinExistence type="predicted"/>
<sequence>MTNDTLTKAQFLADGVESEECSICQEQYGPNHLPIRIRSCGHVFGRPCLENWTNHRGGNTCPHCRRQLFRRPRARPDHDALLRETRETRERAERAMHRDQERRWNNLAAQTDESGIAVSSYNGWINFFDGVIVLVAVYQAVKYLWQCNEISYKTSGRLRDGIQSRSTNTNAQTNGSRLWKNCSWNCKASAWNYTFCATNLVWVAIVAFSSVQLVSGILQRRQFRRQFMASQVVDEEVQPRHRENTPRDSPALLDNASASYSEYTLDPHSDLRSPALRMQDLQAPFPRSPSFPGHFPDNPLYLDSPGYSDLPYDPNPGIVVPIDTDDELGPSQEDSLASHSEDSQASYSDDSRVPTSDDSLPYTSDNFQSAYSDDSSEFLSEYTLNSTSEFEDYW</sequence>
<dbReference type="PANTHER" id="PTHR45969">
    <property type="entry name" value="RING ZINC FINGER PROTEIN-RELATED"/>
    <property type="match status" value="1"/>
</dbReference>
<dbReference type="GO" id="GO:0061630">
    <property type="term" value="F:ubiquitin protein ligase activity"/>
    <property type="evidence" value="ECO:0007669"/>
    <property type="project" value="TreeGrafter"/>
</dbReference>
<keyword evidence="2 4" id="KW-0863">Zinc-finger</keyword>
<dbReference type="InterPro" id="IPR013083">
    <property type="entry name" value="Znf_RING/FYVE/PHD"/>
</dbReference>
<feature type="domain" description="RING-type" evidence="7">
    <location>
        <begin position="21"/>
        <end position="65"/>
    </location>
</feature>
<dbReference type="Proteomes" id="UP000193144">
    <property type="component" value="Unassembled WGS sequence"/>
</dbReference>
<feature type="region of interest" description="Disordered" evidence="5">
    <location>
        <begin position="282"/>
        <end position="378"/>
    </location>
</feature>
<evidence type="ECO:0000256" key="6">
    <source>
        <dbReference type="SAM" id="Phobius"/>
    </source>
</evidence>
<dbReference type="AlphaFoldDB" id="A0A1Y1Z9R1"/>
<evidence type="ECO:0000259" key="7">
    <source>
        <dbReference type="PROSITE" id="PS50089"/>
    </source>
</evidence>
<comment type="caution">
    <text evidence="8">The sequence shown here is derived from an EMBL/GenBank/DDBJ whole genome shotgun (WGS) entry which is preliminary data.</text>
</comment>
<dbReference type="SUPFAM" id="SSF57850">
    <property type="entry name" value="RING/U-box"/>
    <property type="match status" value="1"/>
</dbReference>
<feature type="compositionally biased region" description="Basic and acidic residues" evidence="5">
    <location>
        <begin position="237"/>
        <end position="246"/>
    </location>
</feature>
<dbReference type="OrthoDB" id="3781146at2759"/>
<dbReference type="Pfam" id="PF13639">
    <property type="entry name" value="zf-RING_2"/>
    <property type="match status" value="1"/>
</dbReference>
<protein>
    <recommendedName>
        <fullName evidence="7">RING-type domain-containing protein</fullName>
    </recommendedName>
</protein>
<keyword evidence="3" id="KW-0862">Zinc</keyword>
<feature type="compositionally biased region" description="Polar residues" evidence="5">
    <location>
        <begin position="332"/>
        <end position="373"/>
    </location>
</feature>
<keyword evidence="6" id="KW-0812">Transmembrane</keyword>
<dbReference type="GO" id="GO:0008270">
    <property type="term" value="F:zinc ion binding"/>
    <property type="evidence" value="ECO:0007669"/>
    <property type="project" value="UniProtKB-KW"/>
</dbReference>
<feature type="region of interest" description="Disordered" evidence="5">
    <location>
        <begin position="234"/>
        <end position="253"/>
    </location>
</feature>